<keyword evidence="1" id="KW-0812">Transmembrane</keyword>
<evidence type="ECO:0000259" key="3">
    <source>
        <dbReference type="PROSITE" id="PS50887"/>
    </source>
</evidence>
<keyword evidence="5" id="KW-1185">Reference proteome</keyword>
<dbReference type="PANTHER" id="PTHR33121">
    <property type="entry name" value="CYCLIC DI-GMP PHOSPHODIESTERASE PDEF"/>
    <property type="match status" value="1"/>
</dbReference>
<gene>
    <name evidence="4" type="ORF">BC777_2138</name>
</gene>
<dbReference type="Pfam" id="PF00990">
    <property type="entry name" value="GGDEF"/>
    <property type="match status" value="1"/>
</dbReference>
<dbReference type="SMART" id="SM00052">
    <property type="entry name" value="EAL"/>
    <property type="match status" value="1"/>
</dbReference>
<dbReference type="InterPro" id="IPR050706">
    <property type="entry name" value="Cyclic-di-GMP_PDE-like"/>
</dbReference>
<dbReference type="RefSeq" id="WP_100368812.1">
    <property type="nucleotide sequence ID" value="NZ_PGTY01000002.1"/>
</dbReference>
<organism evidence="4 5">
    <name type="scientific">Yoonia maricola</name>
    <dbReference type="NCBI Taxonomy" id="420999"/>
    <lineage>
        <taxon>Bacteria</taxon>
        <taxon>Pseudomonadati</taxon>
        <taxon>Pseudomonadota</taxon>
        <taxon>Alphaproteobacteria</taxon>
        <taxon>Rhodobacterales</taxon>
        <taxon>Paracoccaceae</taxon>
        <taxon>Yoonia</taxon>
    </lineage>
</organism>
<keyword evidence="1" id="KW-1133">Transmembrane helix</keyword>
<dbReference type="GO" id="GO:0071111">
    <property type="term" value="F:cyclic-guanylate-specific phosphodiesterase activity"/>
    <property type="evidence" value="ECO:0007669"/>
    <property type="project" value="InterPro"/>
</dbReference>
<dbReference type="PANTHER" id="PTHR33121:SF70">
    <property type="entry name" value="SIGNALING PROTEIN YKOW"/>
    <property type="match status" value="1"/>
</dbReference>
<dbReference type="SUPFAM" id="SSF55073">
    <property type="entry name" value="Nucleotide cyclase"/>
    <property type="match status" value="1"/>
</dbReference>
<dbReference type="NCBIfam" id="TIGR00254">
    <property type="entry name" value="GGDEF"/>
    <property type="match status" value="1"/>
</dbReference>
<dbReference type="CDD" id="cd01949">
    <property type="entry name" value="GGDEF"/>
    <property type="match status" value="1"/>
</dbReference>
<dbReference type="SMART" id="SM00267">
    <property type="entry name" value="GGDEF"/>
    <property type="match status" value="1"/>
</dbReference>
<feature type="domain" description="GGDEF" evidence="3">
    <location>
        <begin position="274"/>
        <end position="402"/>
    </location>
</feature>
<dbReference type="InterPro" id="IPR035919">
    <property type="entry name" value="EAL_sf"/>
</dbReference>
<dbReference type="InterPro" id="IPR000160">
    <property type="entry name" value="GGDEF_dom"/>
</dbReference>
<feature type="domain" description="EAL" evidence="2">
    <location>
        <begin position="411"/>
        <end position="665"/>
    </location>
</feature>
<dbReference type="Pfam" id="PF00563">
    <property type="entry name" value="EAL"/>
    <property type="match status" value="1"/>
</dbReference>
<evidence type="ECO:0000313" key="5">
    <source>
        <dbReference type="Proteomes" id="UP000228531"/>
    </source>
</evidence>
<name>A0A2M8W4E3_9RHOB</name>
<keyword evidence="1" id="KW-0472">Membrane</keyword>
<dbReference type="EMBL" id="PGTY01000002">
    <property type="protein sequence ID" value="PJI85791.1"/>
    <property type="molecule type" value="Genomic_DNA"/>
</dbReference>
<dbReference type="AlphaFoldDB" id="A0A2M8W4E3"/>
<protein>
    <submittedName>
        <fullName evidence="4">Diguanylate cyclase (GGDEF)-like protein</fullName>
    </submittedName>
</protein>
<dbReference type="InterPro" id="IPR001633">
    <property type="entry name" value="EAL_dom"/>
</dbReference>
<dbReference type="InterPro" id="IPR043128">
    <property type="entry name" value="Rev_trsase/Diguanyl_cyclase"/>
</dbReference>
<proteinExistence type="predicted"/>
<dbReference type="Proteomes" id="UP000228531">
    <property type="component" value="Unassembled WGS sequence"/>
</dbReference>
<dbReference type="SUPFAM" id="SSF141868">
    <property type="entry name" value="EAL domain-like"/>
    <property type="match status" value="1"/>
</dbReference>
<dbReference type="PROSITE" id="PS50883">
    <property type="entry name" value="EAL"/>
    <property type="match status" value="1"/>
</dbReference>
<comment type="caution">
    <text evidence="4">The sequence shown here is derived from an EMBL/GenBank/DDBJ whole genome shotgun (WGS) entry which is preliminary data.</text>
</comment>
<sequence length="679" mass="74735">MLATRNQAEQATSRLFLRKPDRLWLHYCFALVIVLCLIIATYVLNRGMVERGLVAANGIAKSNEHILLGQDIVTMSDDMVVTDETDTATFNKTVLRFETVYADIVGTQIRSDTLNDHFFGQGENLNQNLRAFVATAMQFSDAPPENRQDLNIRLNRIYNSGLQTQLRLTTKLLAQQIAGEAAHFMTLQRAMLAASAVLIVAEALFIFLPAQRSVQSSLRAMRQTTNELRASQSQLEKMNAQLEHTVRHNHLTGLPNRKSLTAYLMDGASSKKIGQCSLLLVGLDDFKSVNDMMGHDYGDALLIAVGQALKSCIDHEDLAAHVGGDEFAIVSREATPHLIQRIMTSFDDPFEIKGRRIPIHASIGYIEISDCAKAPLDILADAEIALQFAKNNGGGRVQAFTQHLRDDLSMMQQLQLDLTDAIRNGEIEPWFQPQVRLADGRLHGAEVLARWRHPTRGLLTPDVFLPAAERAGLMIDLDHAIWRSAMDHAKDWEVSDVWRPVISLNAAPDTISDPHMLERFLLTLQRSGLDADQVIVEVLETTLINGKDDIAAINIDSLADCGIALELDDFGTGYASLSKLTQLPLAGIKLDRSLVAPLPDQAADSVVRAILALATELGLHVIAEGVEEDEQAAHLSARGCGVGQGYGFGKPMPAGEFTRWLQIHAKTQLQAGPDMARFA</sequence>
<dbReference type="PROSITE" id="PS50887">
    <property type="entry name" value="GGDEF"/>
    <property type="match status" value="1"/>
</dbReference>
<evidence type="ECO:0000259" key="2">
    <source>
        <dbReference type="PROSITE" id="PS50883"/>
    </source>
</evidence>
<dbReference type="InterPro" id="IPR029787">
    <property type="entry name" value="Nucleotide_cyclase"/>
</dbReference>
<evidence type="ECO:0000313" key="4">
    <source>
        <dbReference type="EMBL" id="PJI85791.1"/>
    </source>
</evidence>
<accession>A0A2M8W4E3</accession>
<dbReference type="Gene3D" id="3.20.20.450">
    <property type="entry name" value="EAL domain"/>
    <property type="match status" value="1"/>
</dbReference>
<dbReference type="OrthoDB" id="9814202at2"/>
<evidence type="ECO:0000256" key="1">
    <source>
        <dbReference type="SAM" id="Phobius"/>
    </source>
</evidence>
<dbReference type="CDD" id="cd01948">
    <property type="entry name" value="EAL"/>
    <property type="match status" value="1"/>
</dbReference>
<reference evidence="4 5" key="1">
    <citation type="submission" date="2017-11" db="EMBL/GenBank/DDBJ databases">
        <title>Genomic Encyclopedia of Archaeal and Bacterial Type Strains, Phase II (KMG-II): From Individual Species to Whole Genera.</title>
        <authorList>
            <person name="Goeker M."/>
        </authorList>
    </citation>
    <scope>NUCLEOTIDE SEQUENCE [LARGE SCALE GENOMIC DNA]</scope>
    <source>
        <strain evidence="4 5">DSM 29128</strain>
    </source>
</reference>
<feature type="transmembrane region" description="Helical" evidence="1">
    <location>
        <begin position="24"/>
        <end position="44"/>
    </location>
</feature>
<dbReference type="Gene3D" id="3.30.70.270">
    <property type="match status" value="1"/>
</dbReference>